<feature type="region of interest" description="Disordered" evidence="4">
    <location>
        <begin position="214"/>
        <end position="237"/>
    </location>
</feature>
<dbReference type="OrthoDB" id="189743at2"/>
<keyword evidence="1 6" id="KW-0489">Methyltransferase</keyword>
<name>A0A1H1PIG0_9ACTN</name>
<organism evidence="6 7">
    <name type="scientific">Actinopolymorpha singaporensis</name>
    <dbReference type="NCBI Taxonomy" id="117157"/>
    <lineage>
        <taxon>Bacteria</taxon>
        <taxon>Bacillati</taxon>
        <taxon>Actinomycetota</taxon>
        <taxon>Actinomycetes</taxon>
        <taxon>Propionibacteriales</taxon>
        <taxon>Actinopolymorphaceae</taxon>
        <taxon>Actinopolymorpha</taxon>
    </lineage>
</organism>
<feature type="domain" description="Methyltransferase" evidence="5">
    <location>
        <begin position="75"/>
        <end position="167"/>
    </location>
</feature>
<gene>
    <name evidence="6" type="ORF">SAMN04489717_1649</name>
</gene>
<dbReference type="AlphaFoldDB" id="A0A1H1PIG0"/>
<reference evidence="6 7" key="1">
    <citation type="submission" date="2016-10" db="EMBL/GenBank/DDBJ databases">
        <authorList>
            <person name="de Groot N.N."/>
        </authorList>
    </citation>
    <scope>NUCLEOTIDE SEQUENCE [LARGE SCALE GENOMIC DNA]</scope>
    <source>
        <strain evidence="6 7">DSM 22024</strain>
    </source>
</reference>
<evidence type="ECO:0000313" key="6">
    <source>
        <dbReference type="EMBL" id="SDS10857.1"/>
    </source>
</evidence>
<dbReference type="RefSeq" id="WP_092652061.1">
    <property type="nucleotide sequence ID" value="NZ_LT629732.1"/>
</dbReference>
<dbReference type="PROSITE" id="PS51585">
    <property type="entry name" value="SAM_MT_TPMT"/>
    <property type="match status" value="1"/>
</dbReference>
<accession>A0A1H1PIG0</accession>
<dbReference type="SUPFAM" id="SSF53335">
    <property type="entry name" value="S-adenosyl-L-methionine-dependent methyltransferases"/>
    <property type="match status" value="1"/>
</dbReference>
<dbReference type="PANTHER" id="PTHR43464:SF19">
    <property type="entry name" value="UBIQUINONE BIOSYNTHESIS O-METHYLTRANSFERASE, MITOCHONDRIAL"/>
    <property type="match status" value="1"/>
</dbReference>
<dbReference type="PANTHER" id="PTHR43464">
    <property type="entry name" value="METHYLTRANSFERASE"/>
    <property type="match status" value="1"/>
</dbReference>
<keyword evidence="7" id="KW-1185">Reference proteome</keyword>
<dbReference type="STRING" id="117157.SAMN04489717_1649"/>
<dbReference type="Pfam" id="PF13649">
    <property type="entry name" value="Methyltransf_25"/>
    <property type="match status" value="1"/>
</dbReference>
<evidence type="ECO:0000256" key="2">
    <source>
        <dbReference type="ARBA" id="ARBA00022679"/>
    </source>
</evidence>
<keyword evidence="2 6" id="KW-0808">Transferase</keyword>
<proteinExistence type="predicted"/>
<evidence type="ECO:0000256" key="3">
    <source>
        <dbReference type="ARBA" id="ARBA00022691"/>
    </source>
</evidence>
<dbReference type="GO" id="GO:0032259">
    <property type="term" value="P:methylation"/>
    <property type="evidence" value="ECO:0007669"/>
    <property type="project" value="UniProtKB-KW"/>
</dbReference>
<dbReference type="Proteomes" id="UP000198983">
    <property type="component" value="Chromosome I"/>
</dbReference>
<dbReference type="InterPro" id="IPR041698">
    <property type="entry name" value="Methyltransf_25"/>
</dbReference>
<dbReference type="Gene3D" id="3.40.50.150">
    <property type="entry name" value="Vaccinia Virus protein VP39"/>
    <property type="match status" value="1"/>
</dbReference>
<evidence type="ECO:0000256" key="1">
    <source>
        <dbReference type="ARBA" id="ARBA00022603"/>
    </source>
</evidence>
<evidence type="ECO:0000313" key="7">
    <source>
        <dbReference type="Proteomes" id="UP000198983"/>
    </source>
</evidence>
<evidence type="ECO:0000259" key="5">
    <source>
        <dbReference type="Pfam" id="PF13649"/>
    </source>
</evidence>
<dbReference type="InterPro" id="IPR029063">
    <property type="entry name" value="SAM-dependent_MTases_sf"/>
</dbReference>
<dbReference type="EMBL" id="LT629732">
    <property type="protein sequence ID" value="SDS10857.1"/>
    <property type="molecule type" value="Genomic_DNA"/>
</dbReference>
<dbReference type="CDD" id="cd02440">
    <property type="entry name" value="AdoMet_MTases"/>
    <property type="match status" value="1"/>
</dbReference>
<sequence length="237" mass="25627">MPERPEERIRRLAAESLTAHDPIGWFERLYAEAASAGRSEPGEGSAIPWDRGTPHPLLVDWAQGRRLAGEGRRALVVGCGFGRDAEFVARLGYDTVAFDVSATAVEEARRRHPTSPVSYVTADLLDLPPEWVGAYDLVVESMNVQALPDPPRADAIARIGALVAPGGTLLVIEIAGDGDSDHQQGPPWPLSRAEIDAFATGDLRPVRIERVRNDADDPGRWRAEFSSAAGAQFSGTR</sequence>
<protein>
    <submittedName>
        <fullName evidence="6">Thiopurine S-methyltransferase (TPMT)</fullName>
    </submittedName>
</protein>
<dbReference type="InterPro" id="IPR008854">
    <property type="entry name" value="TPMT"/>
</dbReference>
<feature type="compositionally biased region" description="Basic and acidic residues" evidence="4">
    <location>
        <begin position="214"/>
        <end position="223"/>
    </location>
</feature>
<dbReference type="GO" id="GO:0008757">
    <property type="term" value="F:S-adenosylmethionine-dependent methyltransferase activity"/>
    <property type="evidence" value="ECO:0007669"/>
    <property type="project" value="InterPro"/>
</dbReference>
<keyword evidence="3" id="KW-0949">S-adenosyl-L-methionine</keyword>
<evidence type="ECO:0000256" key="4">
    <source>
        <dbReference type="SAM" id="MobiDB-lite"/>
    </source>
</evidence>